<gene>
    <name evidence="2" type="ORF">CFAM422_012521</name>
</gene>
<dbReference type="Pfam" id="PF00107">
    <property type="entry name" value="ADH_zinc_N"/>
    <property type="match status" value="1"/>
</dbReference>
<dbReference type="InterPro" id="IPR036291">
    <property type="entry name" value="NAD(P)-bd_dom_sf"/>
</dbReference>
<evidence type="ECO:0000259" key="1">
    <source>
        <dbReference type="SMART" id="SM00829"/>
    </source>
</evidence>
<keyword evidence="3" id="KW-1185">Reference proteome</keyword>
<evidence type="ECO:0000313" key="2">
    <source>
        <dbReference type="EMBL" id="KAF3056991.1"/>
    </source>
</evidence>
<sequence>MALSIPKVVHQWTVGDGEGFDALHYSEQPLPELGDSQVLVKCEFDSEWLLKYRDLMIAQGKSIHPVAPNVIPGSDGAGTVVEVGKHVRRFTPGDRVVTAFFQDYVGGPFQLSAAVSALGGALDGTLRTYGAFNEQGLVRIPSILSSLEASTLTCAGVTAWSALFGLSDYRVGAGKWVLTQGTGGVSVFALQFAKAVGARVVATTSSSDKIDFLKGLGADHVINYKEDAEWGTTAKALTGGSGFDHIVEVSGPVSMRQSLKAVAIGGVINIVGYLGGSNGDQPSFSDCFQHRCIVRPIAVGSRVVLEELCRAIEANPEKLRPVIDPKVFPMEQLKEACEYQWLGKHKGKVCVEIS</sequence>
<feature type="domain" description="Enoyl reductase (ER)" evidence="1">
    <location>
        <begin position="19"/>
        <end position="351"/>
    </location>
</feature>
<dbReference type="PANTHER" id="PTHR45033:SF2">
    <property type="entry name" value="ZINC-TYPE ALCOHOL DEHYDROGENASE-LIKE PROTEIN C1773.06C"/>
    <property type="match status" value="1"/>
</dbReference>
<dbReference type="SUPFAM" id="SSF51735">
    <property type="entry name" value="NAD(P)-binding Rossmann-fold domains"/>
    <property type="match status" value="1"/>
</dbReference>
<dbReference type="GO" id="GO:0016491">
    <property type="term" value="F:oxidoreductase activity"/>
    <property type="evidence" value="ECO:0007669"/>
    <property type="project" value="InterPro"/>
</dbReference>
<dbReference type="Gene3D" id="3.40.50.720">
    <property type="entry name" value="NAD(P)-binding Rossmann-like Domain"/>
    <property type="match status" value="1"/>
</dbReference>
<dbReference type="InterPro" id="IPR052711">
    <property type="entry name" value="Zinc_ADH-like"/>
</dbReference>
<dbReference type="Gene3D" id="3.90.180.10">
    <property type="entry name" value="Medium-chain alcohol dehydrogenases, catalytic domain"/>
    <property type="match status" value="1"/>
</dbReference>
<dbReference type="InterPro" id="IPR011032">
    <property type="entry name" value="GroES-like_sf"/>
</dbReference>
<name>A0A9P5C7P0_9HYPO</name>
<proteinExistence type="predicted"/>
<evidence type="ECO:0000313" key="3">
    <source>
        <dbReference type="Proteomes" id="UP000801864"/>
    </source>
</evidence>
<accession>A0A9P5C7P0</accession>
<reference evidence="2 3" key="1">
    <citation type="submission" date="2018-06" db="EMBL/GenBank/DDBJ databases">
        <title>Genome analysis of cellulolytic fungus Trichoderma lentiforme CFAM-422.</title>
        <authorList>
            <person name="Steindorff A.S."/>
            <person name="Formighieri E.F."/>
            <person name="Midorikawa G.E.O."/>
            <person name="Tamietti M.S."/>
            <person name="Ramos E.Z."/>
            <person name="Silva A.S."/>
            <person name="Bon E.P.S."/>
            <person name="Mendes T.D."/>
            <person name="Damaso M.C.T."/>
            <person name="Favaro L.C.L."/>
        </authorList>
    </citation>
    <scope>NUCLEOTIDE SEQUENCE [LARGE SCALE GENOMIC DNA]</scope>
    <source>
        <strain evidence="2 3">CFAM-422</strain>
    </source>
</reference>
<dbReference type="Pfam" id="PF08240">
    <property type="entry name" value="ADH_N"/>
    <property type="match status" value="1"/>
</dbReference>
<comment type="caution">
    <text evidence="2">The sequence shown here is derived from an EMBL/GenBank/DDBJ whole genome shotgun (WGS) entry which is preliminary data.</text>
</comment>
<organism evidence="2 3">
    <name type="scientific">Trichoderma lentiforme</name>
    <dbReference type="NCBI Taxonomy" id="1567552"/>
    <lineage>
        <taxon>Eukaryota</taxon>
        <taxon>Fungi</taxon>
        <taxon>Dikarya</taxon>
        <taxon>Ascomycota</taxon>
        <taxon>Pezizomycotina</taxon>
        <taxon>Sordariomycetes</taxon>
        <taxon>Hypocreomycetidae</taxon>
        <taxon>Hypocreales</taxon>
        <taxon>Hypocreaceae</taxon>
        <taxon>Trichoderma</taxon>
    </lineage>
</organism>
<dbReference type="EMBL" id="QLNT01000030">
    <property type="protein sequence ID" value="KAF3056991.1"/>
    <property type="molecule type" value="Genomic_DNA"/>
</dbReference>
<dbReference type="SUPFAM" id="SSF50129">
    <property type="entry name" value="GroES-like"/>
    <property type="match status" value="1"/>
</dbReference>
<dbReference type="CDD" id="cd08276">
    <property type="entry name" value="MDR7"/>
    <property type="match status" value="1"/>
</dbReference>
<dbReference type="AlphaFoldDB" id="A0A9P5C7P0"/>
<dbReference type="SMART" id="SM00829">
    <property type="entry name" value="PKS_ER"/>
    <property type="match status" value="1"/>
</dbReference>
<dbReference type="InterPro" id="IPR013154">
    <property type="entry name" value="ADH-like_N"/>
</dbReference>
<protein>
    <recommendedName>
        <fullName evidence="1">Enoyl reductase (ER) domain-containing protein</fullName>
    </recommendedName>
</protein>
<dbReference type="PANTHER" id="PTHR45033">
    <property type="match status" value="1"/>
</dbReference>
<dbReference type="Proteomes" id="UP000801864">
    <property type="component" value="Unassembled WGS sequence"/>
</dbReference>
<dbReference type="InterPro" id="IPR013149">
    <property type="entry name" value="ADH-like_C"/>
</dbReference>
<dbReference type="InterPro" id="IPR020843">
    <property type="entry name" value="ER"/>
</dbReference>